<dbReference type="SUPFAM" id="SSF75304">
    <property type="entry name" value="Amidase signature (AS) enzymes"/>
    <property type="match status" value="1"/>
</dbReference>
<dbReference type="AlphaFoldDB" id="A0A3B0AWS8"/>
<reference evidence="3 4" key="1">
    <citation type="journal article" date="2015" name="Antonie Van Leeuwenhoek">
        <title>Streptomyces klenkii sp. nov., isolated from deep marine sediment.</title>
        <authorList>
            <person name="Veyisoglu A."/>
            <person name="Sahin N."/>
        </authorList>
    </citation>
    <scope>NUCLEOTIDE SEQUENCE [LARGE SCALE GENOMIC DNA]</scope>
    <source>
        <strain evidence="3 4">KCTC 29202</strain>
    </source>
</reference>
<sequence>MPSARQATALHELSVPEAGALLRSGELTSVELTRHALDRIARFDPALHAFILVTEETALERAAAADRDLRAGTDRGPMHGIPYALKDIFDAEGVPTTNASWLRTDDVARADSTVESRLRAGGAVGLGKLTTFEFAVGGPSFDLPVPPARNPWSEEHVPSGSSSGSGAAVAAGLTRVTIGSDTSGSTRGPAFHCAAVGLKPTYGRVSGHGVQTLSRTLDHFGPLTWTVADAAAALHVVAGADPADPRTAGAPAPDWMSALGRGVAGLRVATSPGWYADDPLTMPEITAGIERALGVLGGHGASVEEVTLPPYDVFNACGRVVFAAEAFAVHQDDLRRRPRSFGRYTYQRVMPGAGIAAADYLRALDVRQWLKRRLDETVFERHDVLVTVCGQTTAARWSDFPENWPPPKLANDMQTIPFSVTGHPALSLPIGFAADGLPIGLQIVGRAHDEATVFRVAEVLEAELGERHRRPQGMDTGIGLGRTGAPAGRTGGNS</sequence>
<organism evidence="3 4">
    <name type="scientific">Streptomyces klenkii</name>
    <dbReference type="NCBI Taxonomy" id="1420899"/>
    <lineage>
        <taxon>Bacteria</taxon>
        <taxon>Bacillati</taxon>
        <taxon>Actinomycetota</taxon>
        <taxon>Actinomycetes</taxon>
        <taxon>Kitasatosporales</taxon>
        <taxon>Streptomycetaceae</taxon>
        <taxon>Streptomyces</taxon>
    </lineage>
</organism>
<keyword evidence="4" id="KW-1185">Reference proteome</keyword>
<feature type="domain" description="Amidase" evidence="2">
    <location>
        <begin position="31"/>
        <end position="453"/>
    </location>
</feature>
<dbReference type="GO" id="GO:0003824">
    <property type="term" value="F:catalytic activity"/>
    <property type="evidence" value="ECO:0007669"/>
    <property type="project" value="InterPro"/>
</dbReference>
<evidence type="ECO:0000256" key="1">
    <source>
        <dbReference type="SAM" id="MobiDB-lite"/>
    </source>
</evidence>
<dbReference type="InterPro" id="IPR036928">
    <property type="entry name" value="AS_sf"/>
</dbReference>
<dbReference type="RefSeq" id="WP_120758214.1">
    <property type="nucleotide sequence ID" value="NZ_JBFADQ010000019.1"/>
</dbReference>
<dbReference type="InterPro" id="IPR023631">
    <property type="entry name" value="Amidase_dom"/>
</dbReference>
<proteinExistence type="predicted"/>
<protein>
    <submittedName>
        <fullName evidence="3">Amidase</fullName>
    </submittedName>
</protein>
<comment type="caution">
    <text evidence="3">The sequence shown here is derived from an EMBL/GenBank/DDBJ whole genome shotgun (WGS) entry which is preliminary data.</text>
</comment>
<feature type="region of interest" description="Disordered" evidence="1">
    <location>
        <begin position="470"/>
        <end position="494"/>
    </location>
</feature>
<dbReference type="Gene3D" id="3.90.1300.10">
    <property type="entry name" value="Amidase signature (AS) domain"/>
    <property type="match status" value="1"/>
</dbReference>
<accession>A0A3B0AWS8</accession>
<evidence type="ECO:0000313" key="4">
    <source>
        <dbReference type="Proteomes" id="UP000270343"/>
    </source>
</evidence>
<evidence type="ECO:0000313" key="3">
    <source>
        <dbReference type="EMBL" id="RKN64990.1"/>
    </source>
</evidence>
<dbReference type="PANTHER" id="PTHR11895:SF176">
    <property type="entry name" value="AMIDASE AMID-RELATED"/>
    <property type="match status" value="1"/>
</dbReference>
<gene>
    <name evidence="3" type="ORF">D7231_27275</name>
</gene>
<dbReference type="InterPro" id="IPR000120">
    <property type="entry name" value="Amidase"/>
</dbReference>
<dbReference type="EMBL" id="RBAM01000013">
    <property type="protein sequence ID" value="RKN64990.1"/>
    <property type="molecule type" value="Genomic_DNA"/>
</dbReference>
<name>A0A3B0AWS8_9ACTN</name>
<dbReference type="OrthoDB" id="182039at2"/>
<evidence type="ECO:0000259" key="2">
    <source>
        <dbReference type="Pfam" id="PF01425"/>
    </source>
</evidence>
<dbReference type="Pfam" id="PF01425">
    <property type="entry name" value="Amidase"/>
    <property type="match status" value="1"/>
</dbReference>
<dbReference type="PANTHER" id="PTHR11895">
    <property type="entry name" value="TRANSAMIDASE"/>
    <property type="match status" value="1"/>
</dbReference>
<dbReference type="Proteomes" id="UP000270343">
    <property type="component" value="Unassembled WGS sequence"/>
</dbReference>